<dbReference type="GO" id="GO:0004674">
    <property type="term" value="F:protein serine/threonine kinase activity"/>
    <property type="evidence" value="ECO:0007669"/>
    <property type="project" value="UniProtKB-KW"/>
</dbReference>
<accession>A0A512PF40</accession>
<evidence type="ECO:0000256" key="5">
    <source>
        <dbReference type="ARBA" id="ARBA00022777"/>
    </source>
</evidence>
<evidence type="ECO:0000313" key="14">
    <source>
        <dbReference type="Proteomes" id="UP000321798"/>
    </source>
</evidence>
<dbReference type="AlphaFoldDB" id="A0A512PF40"/>
<dbReference type="Gene3D" id="3.30.200.20">
    <property type="entry name" value="Phosphorylase Kinase, domain 1"/>
    <property type="match status" value="1"/>
</dbReference>
<dbReference type="InterPro" id="IPR005543">
    <property type="entry name" value="PASTA_dom"/>
</dbReference>
<dbReference type="PROSITE" id="PS00107">
    <property type="entry name" value="PROTEIN_KINASE_ATP"/>
    <property type="match status" value="1"/>
</dbReference>
<feature type="region of interest" description="Disordered" evidence="10">
    <location>
        <begin position="536"/>
        <end position="570"/>
    </location>
</feature>
<dbReference type="Pfam" id="PF00069">
    <property type="entry name" value="Pkinase"/>
    <property type="match status" value="1"/>
</dbReference>
<feature type="compositionally biased region" description="Pro residues" evidence="10">
    <location>
        <begin position="386"/>
        <end position="400"/>
    </location>
</feature>
<evidence type="ECO:0000256" key="9">
    <source>
        <dbReference type="PROSITE-ProRule" id="PRU10141"/>
    </source>
</evidence>
<dbReference type="RefSeq" id="WP_179561746.1">
    <property type="nucleotide sequence ID" value="NZ_BAABBJ010000001.1"/>
</dbReference>
<keyword evidence="14" id="KW-1185">Reference proteome</keyword>
<feature type="region of interest" description="Disordered" evidence="10">
    <location>
        <begin position="303"/>
        <end position="331"/>
    </location>
</feature>
<keyword evidence="5" id="KW-0418">Kinase</keyword>
<evidence type="ECO:0000259" key="11">
    <source>
        <dbReference type="PROSITE" id="PS50011"/>
    </source>
</evidence>
<dbReference type="Gene3D" id="3.30.10.20">
    <property type="match status" value="2"/>
</dbReference>
<dbReference type="InterPro" id="IPR000719">
    <property type="entry name" value="Prot_kinase_dom"/>
</dbReference>
<evidence type="ECO:0000256" key="8">
    <source>
        <dbReference type="ARBA" id="ARBA00048679"/>
    </source>
</evidence>
<dbReference type="EMBL" id="BKAL01000008">
    <property type="protein sequence ID" value="GEP69793.1"/>
    <property type="molecule type" value="Genomic_DNA"/>
</dbReference>
<keyword evidence="6 9" id="KW-0067">ATP-binding</keyword>
<feature type="binding site" evidence="9">
    <location>
        <position position="50"/>
    </location>
    <ligand>
        <name>ATP</name>
        <dbReference type="ChEBI" id="CHEBI:30616"/>
    </ligand>
</feature>
<dbReference type="SMART" id="SM00740">
    <property type="entry name" value="PASTA"/>
    <property type="match status" value="2"/>
</dbReference>
<evidence type="ECO:0000256" key="2">
    <source>
        <dbReference type="ARBA" id="ARBA00022527"/>
    </source>
</evidence>
<comment type="caution">
    <text evidence="13">The sequence shown here is derived from an EMBL/GenBank/DDBJ whole genome shotgun (WGS) entry which is preliminary data.</text>
</comment>
<dbReference type="PROSITE" id="PS00109">
    <property type="entry name" value="PROTEIN_KINASE_TYR"/>
    <property type="match status" value="1"/>
</dbReference>
<sequence>MTEPDPRPAGTDTDGLLLGRYRLGALLGSGRTADVHRAEDVRLRRPVAVKVHRAPSAAGEDPFEAARRLAALDDPHLVRVLDLGHDAQGRACVVLGLVDGDTLGQVLTAGRMPPADALALADAVLAGLGHAHTHGLLHLDVSPANVMVPRGAGPAGAVVLDLAGTPDPSGDATHVTVSPAYAAPELATAEGADARADLYAVGALLVHALTGSPPYPSEDPAVMLAGHVHEPVPVPSGRVPGLPREVDALVARALAKHPDDRFVDAAQMRRAVQAVAGTTRRSAPVEAAREVVDRAPVAAVVAPSARRPDEAGTPRLPVVERQGAPEPPMLVREGAGPARVLTLAAVLLLGGLAAGAALTAPDESPATVASTRAPTLTATTTAPAAPVEPPPASGPTPTGPTPSAAVRVPETVGLPLAAARDAVLAAGMVVGDILVVDGPSPADTVLGSTPDGASDAPPGTVVGLVVASGYTAVPDVVGRRWADVGPALLAAGFAVTEQGAAGAGVAADRVVHRIEPTAGARVPVGTTVVVVTGTAGSSTAAPTGTPAATGAPAGPTPTPTSTPTPAGTVP</sequence>
<dbReference type="CDD" id="cd14014">
    <property type="entry name" value="STKc_PknB_like"/>
    <property type="match status" value="1"/>
</dbReference>
<keyword evidence="4 9" id="KW-0547">Nucleotide-binding</keyword>
<dbReference type="InterPro" id="IPR008266">
    <property type="entry name" value="Tyr_kinase_AS"/>
</dbReference>
<evidence type="ECO:0000256" key="1">
    <source>
        <dbReference type="ARBA" id="ARBA00012513"/>
    </source>
</evidence>
<evidence type="ECO:0000256" key="6">
    <source>
        <dbReference type="ARBA" id="ARBA00022840"/>
    </source>
</evidence>
<keyword evidence="2" id="KW-0723">Serine/threonine-protein kinase</keyword>
<dbReference type="GO" id="GO:0005524">
    <property type="term" value="F:ATP binding"/>
    <property type="evidence" value="ECO:0007669"/>
    <property type="project" value="UniProtKB-UniRule"/>
</dbReference>
<dbReference type="SUPFAM" id="SSF56112">
    <property type="entry name" value="Protein kinase-like (PK-like)"/>
    <property type="match status" value="1"/>
</dbReference>
<dbReference type="PANTHER" id="PTHR43289:SF34">
    <property type="entry name" value="SERINE_THREONINE-PROTEIN KINASE YBDM-RELATED"/>
    <property type="match status" value="1"/>
</dbReference>
<dbReference type="InterPro" id="IPR011009">
    <property type="entry name" value="Kinase-like_dom_sf"/>
</dbReference>
<dbReference type="Proteomes" id="UP000321798">
    <property type="component" value="Unassembled WGS sequence"/>
</dbReference>
<evidence type="ECO:0000259" key="12">
    <source>
        <dbReference type="PROSITE" id="PS51178"/>
    </source>
</evidence>
<feature type="region of interest" description="Disordered" evidence="10">
    <location>
        <begin position="378"/>
        <end position="406"/>
    </location>
</feature>
<name>A0A512PF40_9CELL</name>
<dbReference type="InterPro" id="IPR017441">
    <property type="entry name" value="Protein_kinase_ATP_BS"/>
</dbReference>
<evidence type="ECO:0000256" key="10">
    <source>
        <dbReference type="SAM" id="MobiDB-lite"/>
    </source>
</evidence>
<feature type="domain" description="Protein kinase" evidence="11">
    <location>
        <begin position="21"/>
        <end position="276"/>
    </location>
</feature>
<dbReference type="SMART" id="SM00220">
    <property type="entry name" value="S_TKc"/>
    <property type="match status" value="1"/>
</dbReference>
<evidence type="ECO:0000256" key="4">
    <source>
        <dbReference type="ARBA" id="ARBA00022741"/>
    </source>
</evidence>
<reference evidence="13 14" key="1">
    <citation type="submission" date="2019-07" db="EMBL/GenBank/DDBJ databases">
        <title>Whole genome shotgun sequence of Cellulomonas soli NBRC 109434.</title>
        <authorList>
            <person name="Hosoyama A."/>
            <person name="Uohara A."/>
            <person name="Ohji S."/>
            <person name="Ichikawa N."/>
        </authorList>
    </citation>
    <scope>NUCLEOTIDE SEQUENCE [LARGE SCALE GENOMIC DNA]</scope>
    <source>
        <strain evidence="13 14">NBRC 109434</strain>
    </source>
</reference>
<organism evidence="13 14">
    <name type="scientific">Cellulomonas soli</name>
    <dbReference type="NCBI Taxonomy" id="931535"/>
    <lineage>
        <taxon>Bacteria</taxon>
        <taxon>Bacillati</taxon>
        <taxon>Actinomycetota</taxon>
        <taxon>Actinomycetes</taxon>
        <taxon>Micrococcales</taxon>
        <taxon>Cellulomonadaceae</taxon>
        <taxon>Cellulomonas</taxon>
    </lineage>
</organism>
<dbReference type="PROSITE" id="PS50011">
    <property type="entry name" value="PROTEIN_KINASE_DOM"/>
    <property type="match status" value="1"/>
</dbReference>
<keyword evidence="3" id="KW-0808">Transferase</keyword>
<feature type="domain" description="PASTA" evidence="12">
    <location>
        <begin position="467"/>
        <end position="534"/>
    </location>
</feature>
<dbReference type="Pfam" id="PF03793">
    <property type="entry name" value="PASTA"/>
    <property type="match status" value="1"/>
</dbReference>
<dbReference type="PANTHER" id="PTHR43289">
    <property type="entry name" value="MITOGEN-ACTIVATED PROTEIN KINASE KINASE KINASE 20-RELATED"/>
    <property type="match status" value="1"/>
</dbReference>
<evidence type="ECO:0000313" key="13">
    <source>
        <dbReference type="EMBL" id="GEP69793.1"/>
    </source>
</evidence>
<evidence type="ECO:0000256" key="7">
    <source>
        <dbReference type="ARBA" id="ARBA00047899"/>
    </source>
</evidence>
<proteinExistence type="predicted"/>
<gene>
    <name evidence="13" type="ORF">CSO01_25080</name>
</gene>
<feature type="compositionally biased region" description="Low complexity" evidence="10">
    <location>
        <begin position="536"/>
        <end position="553"/>
    </location>
</feature>
<comment type="catalytic activity">
    <reaction evidence="7">
        <text>L-threonyl-[protein] + ATP = O-phospho-L-threonyl-[protein] + ADP + H(+)</text>
        <dbReference type="Rhea" id="RHEA:46608"/>
        <dbReference type="Rhea" id="RHEA-COMP:11060"/>
        <dbReference type="Rhea" id="RHEA-COMP:11605"/>
        <dbReference type="ChEBI" id="CHEBI:15378"/>
        <dbReference type="ChEBI" id="CHEBI:30013"/>
        <dbReference type="ChEBI" id="CHEBI:30616"/>
        <dbReference type="ChEBI" id="CHEBI:61977"/>
        <dbReference type="ChEBI" id="CHEBI:456216"/>
        <dbReference type="EC" id="2.7.11.1"/>
    </reaction>
</comment>
<dbReference type="EC" id="2.7.11.1" evidence="1"/>
<dbReference type="Gene3D" id="1.10.510.10">
    <property type="entry name" value="Transferase(Phosphotransferase) domain 1"/>
    <property type="match status" value="1"/>
</dbReference>
<protein>
    <recommendedName>
        <fullName evidence="1">non-specific serine/threonine protein kinase</fullName>
        <ecNumber evidence="1">2.7.11.1</ecNumber>
    </recommendedName>
</protein>
<comment type="catalytic activity">
    <reaction evidence="8">
        <text>L-seryl-[protein] + ATP = O-phospho-L-seryl-[protein] + ADP + H(+)</text>
        <dbReference type="Rhea" id="RHEA:17989"/>
        <dbReference type="Rhea" id="RHEA-COMP:9863"/>
        <dbReference type="Rhea" id="RHEA-COMP:11604"/>
        <dbReference type="ChEBI" id="CHEBI:15378"/>
        <dbReference type="ChEBI" id="CHEBI:29999"/>
        <dbReference type="ChEBI" id="CHEBI:30616"/>
        <dbReference type="ChEBI" id="CHEBI:83421"/>
        <dbReference type="ChEBI" id="CHEBI:456216"/>
        <dbReference type="EC" id="2.7.11.1"/>
    </reaction>
</comment>
<evidence type="ECO:0000256" key="3">
    <source>
        <dbReference type="ARBA" id="ARBA00022679"/>
    </source>
</evidence>
<dbReference type="PROSITE" id="PS51178">
    <property type="entry name" value="PASTA"/>
    <property type="match status" value="1"/>
</dbReference>